<evidence type="ECO:0000313" key="1">
    <source>
        <dbReference type="EMBL" id="KAK1134122.1"/>
    </source>
</evidence>
<reference evidence="1" key="1">
    <citation type="submission" date="2021-10" db="EMBL/GenBank/DDBJ databases">
        <title>Melipona bicolor Genome sequencing and assembly.</title>
        <authorList>
            <person name="Araujo N.S."/>
            <person name="Arias M.C."/>
        </authorList>
    </citation>
    <scope>NUCLEOTIDE SEQUENCE</scope>
    <source>
        <strain evidence="1">USP_2M_L1-L4_2017</strain>
        <tissue evidence="1">Whole body</tissue>
    </source>
</reference>
<protein>
    <submittedName>
        <fullName evidence="1">Uncharacterized protein</fullName>
    </submittedName>
</protein>
<sequence length="136" mass="15163">MEYIGPNETKIRRIFFVAVEIQLFVDLWRVFDALNESIVPRNLDSSRVCGSPRKLANVCASVGHGISGIRGAQPRLGTSAFLLENSQMETRPEYGPQTGKCHWHNSVSGSVTWLTRLCDLIIRELIIPPVASELIV</sequence>
<dbReference type="EMBL" id="JAHYIQ010000003">
    <property type="protein sequence ID" value="KAK1134122.1"/>
    <property type="molecule type" value="Genomic_DNA"/>
</dbReference>
<proteinExistence type="predicted"/>
<dbReference type="AlphaFoldDB" id="A0AA40KV84"/>
<keyword evidence="2" id="KW-1185">Reference proteome</keyword>
<accession>A0AA40KV84</accession>
<comment type="caution">
    <text evidence="1">The sequence shown here is derived from an EMBL/GenBank/DDBJ whole genome shotgun (WGS) entry which is preliminary data.</text>
</comment>
<dbReference type="Proteomes" id="UP001177670">
    <property type="component" value="Unassembled WGS sequence"/>
</dbReference>
<organism evidence="1 2">
    <name type="scientific">Melipona bicolor</name>
    <dbReference type="NCBI Taxonomy" id="60889"/>
    <lineage>
        <taxon>Eukaryota</taxon>
        <taxon>Metazoa</taxon>
        <taxon>Ecdysozoa</taxon>
        <taxon>Arthropoda</taxon>
        <taxon>Hexapoda</taxon>
        <taxon>Insecta</taxon>
        <taxon>Pterygota</taxon>
        <taxon>Neoptera</taxon>
        <taxon>Endopterygota</taxon>
        <taxon>Hymenoptera</taxon>
        <taxon>Apocrita</taxon>
        <taxon>Aculeata</taxon>
        <taxon>Apoidea</taxon>
        <taxon>Anthophila</taxon>
        <taxon>Apidae</taxon>
        <taxon>Melipona</taxon>
    </lineage>
</organism>
<evidence type="ECO:0000313" key="2">
    <source>
        <dbReference type="Proteomes" id="UP001177670"/>
    </source>
</evidence>
<gene>
    <name evidence="1" type="ORF">K0M31_011904</name>
</gene>
<name>A0AA40KV84_9HYME</name>